<evidence type="ECO:0000256" key="1">
    <source>
        <dbReference type="ARBA" id="ARBA00005889"/>
    </source>
</evidence>
<proteinExistence type="inferred from homology"/>
<dbReference type="InterPro" id="IPR007527">
    <property type="entry name" value="Znf_SWIM"/>
</dbReference>
<comment type="similarity">
    <text evidence="1 6">Belongs to the FHY3/FAR1 family.</text>
</comment>
<evidence type="ECO:0000256" key="5">
    <source>
        <dbReference type="PROSITE-ProRule" id="PRU00325"/>
    </source>
</evidence>
<keyword evidence="6" id="KW-0539">Nucleus</keyword>
<reference evidence="9" key="2">
    <citation type="submission" date="2025-08" db="UniProtKB">
        <authorList>
            <consortium name="RefSeq"/>
        </authorList>
    </citation>
    <scope>IDENTIFICATION</scope>
    <source>
        <tissue evidence="9">Leaf</tissue>
    </source>
</reference>
<dbReference type="SMART" id="SM00575">
    <property type="entry name" value="ZnF_PMZ"/>
    <property type="match status" value="1"/>
</dbReference>
<evidence type="ECO:0000256" key="4">
    <source>
        <dbReference type="ARBA" id="ARBA00022833"/>
    </source>
</evidence>
<dbReference type="InterPro" id="IPR031052">
    <property type="entry name" value="FHY3/FAR1"/>
</dbReference>
<dbReference type="PROSITE" id="PS50966">
    <property type="entry name" value="ZF_SWIM"/>
    <property type="match status" value="1"/>
</dbReference>
<dbReference type="InterPro" id="IPR006564">
    <property type="entry name" value="Znf_PMZ"/>
</dbReference>
<keyword evidence="3 5" id="KW-0863">Zinc-finger</keyword>
<evidence type="ECO:0000256" key="6">
    <source>
        <dbReference type="RuleBase" id="RU367018"/>
    </source>
</evidence>
<dbReference type="PANTHER" id="PTHR31669">
    <property type="entry name" value="PROTEIN FAR1-RELATED SEQUENCE 10-RELATED"/>
    <property type="match status" value="1"/>
</dbReference>
<evidence type="ECO:0000313" key="8">
    <source>
        <dbReference type="Proteomes" id="UP000813463"/>
    </source>
</evidence>
<dbReference type="GeneID" id="110780823"/>
<dbReference type="Pfam" id="PF04434">
    <property type="entry name" value="SWIM"/>
    <property type="match status" value="1"/>
</dbReference>
<name>A0ABM3RGK8_SPIOL</name>
<keyword evidence="8" id="KW-1185">Reference proteome</keyword>
<reference evidence="8" key="1">
    <citation type="journal article" date="2021" name="Nat. Commun.">
        <title>Genomic analyses provide insights into spinach domestication and the genetic basis of agronomic traits.</title>
        <authorList>
            <person name="Cai X."/>
            <person name="Sun X."/>
            <person name="Xu C."/>
            <person name="Sun H."/>
            <person name="Wang X."/>
            <person name="Ge C."/>
            <person name="Zhang Z."/>
            <person name="Wang Q."/>
            <person name="Fei Z."/>
            <person name="Jiao C."/>
            <person name="Wang Q."/>
        </authorList>
    </citation>
    <scope>NUCLEOTIDE SEQUENCE [LARGE SCALE GENOMIC DNA]</scope>
    <source>
        <strain evidence="8">cv. Varoflay</strain>
    </source>
</reference>
<keyword evidence="4 6" id="KW-0862">Zinc</keyword>
<dbReference type="PANTHER" id="PTHR31669:SF240">
    <property type="entry name" value="PROTEIN FAR1-RELATED SEQUENCE 9"/>
    <property type="match status" value="1"/>
</dbReference>
<evidence type="ECO:0000256" key="2">
    <source>
        <dbReference type="ARBA" id="ARBA00022723"/>
    </source>
</evidence>
<feature type="domain" description="SWIM-type" evidence="7">
    <location>
        <begin position="329"/>
        <end position="367"/>
    </location>
</feature>
<accession>A0ABM3RGK8</accession>
<evidence type="ECO:0000256" key="3">
    <source>
        <dbReference type="ARBA" id="ARBA00022771"/>
    </source>
</evidence>
<evidence type="ECO:0000313" key="9">
    <source>
        <dbReference type="RefSeq" id="XP_056694742.1"/>
    </source>
</evidence>
<evidence type="ECO:0000259" key="7">
    <source>
        <dbReference type="PROSITE" id="PS50966"/>
    </source>
</evidence>
<protein>
    <recommendedName>
        <fullName evidence="6">Protein FAR1-RELATED SEQUENCE</fullName>
    </recommendedName>
</protein>
<dbReference type="Proteomes" id="UP000813463">
    <property type="component" value="Chromosome 1"/>
</dbReference>
<dbReference type="InterPro" id="IPR018289">
    <property type="entry name" value="MULE_transposase_dom"/>
</dbReference>
<organism evidence="8 9">
    <name type="scientific">Spinacia oleracea</name>
    <name type="common">Spinach</name>
    <dbReference type="NCBI Taxonomy" id="3562"/>
    <lineage>
        <taxon>Eukaryota</taxon>
        <taxon>Viridiplantae</taxon>
        <taxon>Streptophyta</taxon>
        <taxon>Embryophyta</taxon>
        <taxon>Tracheophyta</taxon>
        <taxon>Spermatophyta</taxon>
        <taxon>Magnoliopsida</taxon>
        <taxon>eudicotyledons</taxon>
        <taxon>Gunneridae</taxon>
        <taxon>Pentapetalae</taxon>
        <taxon>Caryophyllales</taxon>
        <taxon>Chenopodiaceae</taxon>
        <taxon>Chenopodioideae</taxon>
        <taxon>Anserineae</taxon>
        <taxon>Spinacia</taxon>
    </lineage>
</organism>
<dbReference type="Pfam" id="PF10551">
    <property type="entry name" value="MULE"/>
    <property type="match status" value="1"/>
</dbReference>
<dbReference type="RefSeq" id="XP_056694742.1">
    <property type="nucleotide sequence ID" value="XM_056838764.1"/>
</dbReference>
<comment type="function">
    <text evidence="6">Putative transcription activator involved in regulating light control of development.</text>
</comment>
<comment type="subcellular location">
    <subcellularLocation>
        <location evidence="6">Nucleus</location>
    </subcellularLocation>
</comment>
<keyword evidence="2 6" id="KW-0479">Metal-binding</keyword>
<sequence>MSDGVQHVLGYLKLMHFENPNFYYAIRGDPSASNVFWIDAASRSNYTYFGDTIVFDTSYCSSDYKVPFATFTGLNHHGQPILFGCAVMLDQSEASYIWLFQTWLHAISGKSPISITIEPARFVQTAVSQVLPNTRLRYCKWSVFKEVQTRLAHLYESQPNIDAEFGKCVESESIEEFESRWGMLLEQYYLMDDEWMRSVYDARRMWVPVYMRDTFFGDHCGEGNKGRNIYFDGFITAETTLQVLIEDYKKAVGIWHEKELRADHDTSNTIPLLKTPSPMEKQAGSVYTKKIFMKFQEELFQTLANTATELEESGGVTLFRVAKFGEDHRDRIVTYNPIEAKATCGCQKFEFSGVICRHILAVFRAKNVLTLPSEYLLKRWTRNAKSGGSLDKHAAEEPTNSPESVTIRCDNLQQDVVKVGEEDAKYIQVYNVAMNALEEAAKKVAAVKNQGVAQGGSLANGENPLASCQPAMTLPMGDSKLENPSIQTTINGEKNHELLENIQKLVMNLNEKFDNCDRKCVHGHRLQIIIS</sequence>
<gene>
    <name evidence="9" type="primary">LOC110780823</name>
</gene>